<sequence>MLFGAPSHRIESQLNATANVLDVDAQFIHFPGIVIAAFGDIDKHTSETHFVKSSSALVLGQLHDVHTIYRQVVHDEIGVEEGAEELSKLLKQNPCYSVWTRIAFAAATCWVIAPLSFGGSFVDAWVAACYGAGLTFLNLHVAKKNAMYSNVFEISVAIIISFISRGLSTTGIFCYQAIASSGVILVLPGYVILCGSLELASKNMIAGSVRMVYAIIYSLFLGFGIAIGSDVYFLLDPAARKTMYRRPEWPWYRQDMTPWLNFLFVPVFSALLSFNNLQPWKTKELPVMIIIACIGYVANMCANHFVFNRSDVVSAIGSFVIGILGNMYSRIFRGTAFTAMAVAVLFLVPSGMAMAGGLAMTYKGSDGDLYSNGLTIGFRMVQVAIGITVGLFGSGLVVYSFGRRKGAALFAF</sequence>
<reference evidence="1 2" key="1">
    <citation type="journal article" date="2018" name="Mol. Biol. Evol.">
        <title>Broad Genomic Sampling Reveals a Smut Pathogenic Ancestry of the Fungal Clade Ustilaginomycotina.</title>
        <authorList>
            <person name="Kijpornyongpan T."/>
            <person name="Mondo S.J."/>
            <person name="Barry K."/>
            <person name="Sandor L."/>
            <person name="Lee J."/>
            <person name="Lipzen A."/>
            <person name="Pangilinan J."/>
            <person name="LaButti K."/>
            <person name="Hainaut M."/>
            <person name="Henrissat B."/>
            <person name="Grigoriev I.V."/>
            <person name="Spatafora J.W."/>
            <person name="Aime M.C."/>
        </authorList>
    </citation>
    <scope>NUCLEOTIDE SEQUENCE [LARGE SCALE GENOMIC DNA]</scope>
    <source>
        <strain evidence="1 2">SA 807</strain>
    </source>
</reference>
<keyword evidence="2" id="KW-1185">Reference proteome</keyword>
<gene>
    <name evidence="1" type="ORF">IE53DRAFT_320098</name>
</gene>
<name>A0ACD0NQI3_9BASI</name>
<protein>
    <submittedName>
        <fullName evidence="1">DUF1212-domain-containing protein</fullName>
    </submittedName>
</protein>
<organism evidence="1 2">
    <name type="scientific">Violaceomyces palustris</name>
    <dbReference type="NCBI Taxonomy" id="1673888"/>
    <lineage>
        <taxon>Eukaryota</taxon>
        <taxon>Fungi</taxon>
        <taxon>Dikarya</taxon>
        <taxon>Basidiomycota</taxon>
        <taxon>Ustilaginomycotina</taxon>
        <taxon>Ustilaginomycetes</taxon>
        <taxon>Violaceomycetales</taxon>
        <taxon>Violaceomycetaceae</taxon>
        <taxon>Violaceomyces</taxon>
    </lineage>
</organism>
<accession>A0ACD0NQI3</accession>
<evidence type="ECO:0000313" key="2">
    <source>
        <dbReference type="Proteomes" id="UP000245626"/>
    </source>
</evidence>
<dbReference type="EMBL" id="KZ820277">
    <property type="protein sequence ID" value="PWN48059.1"/>
    <property type="molecule type" value="Genomic_DNA"/>
</dbReference>
<evidence type="ECO:0000313" key="1">
    <source>
        <dbReference type="EMBL" id="PWN48059.1"/>
    </source>
</evidence>
<dbReference type="Proteomes" id="UP000245626">
    <property type="component" value="Unassembled WGS sequence"/>
</dbReference>
<proteinExistence type="predicted"/>